<dbReference type="Pfam" id="PF01402">
    <property type="entry name" value="RHH_1"/>
    <property type="match status" value="1"/>
</dbReference>
<evidence type="ECO:0000313" key="3">
    <source>
        <dbReference type="Proteomes" id="UP000184111"/>
    </source>
</evidence>
<dbReference type="Proteomes" id="UP000184111">
    <property type="component" value="Unassembled WGS sequence"/>
</dbReference>
<evidence type="ECO:0000259" key="1">
    <source>
        <dbReference type="Pfam" id="PF01402"/>
    </source>
</evidence>
<accession>A0A1M7QWW6</accession>
<dbReference type="EMBL" id="FRBI01000047">
    <property type="protein sequence ID" value="SHN36444.1"/>
    <property type="molecule type" value="Genomic_DNA"/>
</dbReference>
<sequence>MAFPYEATFEDIGHVSPAVRHLSIGILTLEPAGSATAPRRLPGTSRTCTLRAASRARLGPNMDYPWYMSMKRTNVYADPEDLAIIKEAATRRGISEAEIIRQGIHLAAMANRIWDEPLFSRTFEGTGRTPSKEDVRDAVASAALKGSGSENPS</sequence>
<evidence type="ECO:0000313" key="2">
    <source>
        <dbReference type="EMBL" id="SHN36444.1"/>
    </source>
</evidence>
<dbReference type="InterPro" id="IPR002145">
    <property type="entry name" value="CopG"/>
</dbReference>
<dbReference type="GO" id="GO:0006355">
    <property type="term" value="P:regulation of DNA-templated transcription"/>
    <property type="evidence" value="ECO:0007669"/>
    <property type="project" value="InterPro"/>
</dbReference>
<proteinExistence type="predicted"/>
<keyword evidence="3" id="KW-1185">Reference proteome</keyword>
<protein>
    <recommendedName>
        <fullName evidence="1">Ribbon-helix-helix protein CopG domain-containing protein</fullName>
    </recommendedName>
</protein>
<dbReference type="STRING" id="310782.SAMN05216499_1473"/>
<reference evidence="2 3" key="1">
    <citation type="submission" date="2016-11" db="EMBL/GenBank/DDBJ databases">
        <authorList>
            <person name="Jaros S."/>
            <person name="Januszkiewicz K."/>
            <person name="Wedrychowicz H."/>
        </authorList>
    </citation>
    <scope>NUCLEOTIDE SEQUENCE [LARGE SCALE GENOMIC DNA]</scope>
    <source>
        <strain evidence="2 3">CGMCC 4.2025</strain>
    </source>
</reference>
<dbReference type="CDD" id="cd21631">
    <property type="entry name" value="RHH_CopG_NikR-like"/>
    <property type="match status" value="1"/>
</dbReference>
<feature type="domain" description="Ribbon-helix-helix protein CopG" evidence="1">
    <location>
        <begin position="71"/>
        <end position="104"/>
    </location>
</feature>
<dbReference type="AlphaFoldDB" id="A0A1M7QWW6"/>
<organism evidence="2 3">
    <name type="scientific">Actinacidiphila paucisporea</name>
    <dbReference type="NCBI Taxonomy" id="310782"/>
    <lineage>
        <taxon>Bacteria</taxon>
        <taxon>Bacillati</taxon>
        <taxon>Actinomycetota</taxon>
        <taxon>Actinomycetes</taxon>
        <taxon>Kitasatosporales</taxon>
        <taxon>Streptomycetaceae</taxon>
        <taxon>Actinacidiphila</taxon>
    </lineage>
</organism>
<name>A0A1M7QWW6_9ACTN</name>
<gene>
    <name evidence="2" type="ORF">SAMN05216499_1473</name>
</gene>